<accession>A0A2Z5JPG4</accession>
<dbReference type="Proteomes" id="UP000252698">
    <property type="component" value="Chromosome"/>
</dbReference>
<dbReference type="InterPro" id="IPR002909">
    <property type="entry name" value="IPT_dom"/>
</dbReference>
<organism evidence="2 3">
    <name type="scientific">Streptomyces atratus</name>
    <dbReference type="NCBI Taxonomy" id="1893"/>
    <lineage>
        <taxon>Bacteria</taxon>
        <taxon>Bacillati</taxon>
        <taxon>Actinomycetota</taxon>
        <taxon>Actinomycetes</taxon>
        <taxon>Kitasatosporales</taxon>
        <taxon>Streptomycetaceae</taxon>
        <taxon>Streptomyces</taxon>
    </lineage>
</organism>
<dbReference type="InterPro" id="IPR013783">
    <property type="entry name" value="Ig-like_fold"/>
</dbReference>
<dbReference type="SMART" id="SM00429">
    <property type="entry name" value="IPT"/>
    <property type="match status" value="2"/>
</dbReference>
<dbReference type="Pfam" id="PF01833">
    <property type="entry name" value="TIG"/>
    <property type="match status" value="2"/>
</dbReference>
<feature type="domain" description="IPT/TIG" evidence="1">
    <location>
        <begin position="112"/>
        <end position="195"/>
    </location>
</feature>
<dbReference type="CDD" id="cd00603">
    <property type="entry name" value="IPT_PCSR"/>
    <property type="match status" value="1"/>
</dbReference>
<dbReference type="Gene3D" id="2.60.40.10">
    <property type="entry name" value="Immunoglobulins"/>
    <property type="match status" value="2"/>
</dbReference>
<dbReference type="GeneID" id="95524740"/>
<dbReference type="SUPFAM" id="SSF81296">
    <property type="entry name" value="E set domains"/>
    <property type="match status" value="2"/>
</dbReference>
<feature type="domain" description="IPT/TIG" evidence="1">
    <location>
        <begin position="22"/>
        <end position="105"/>
    </location>
</feature>
<evidence type="ECO:0000313" key="3">
    <source>
        <dbReference type="Proteomes" id="UP000252698"/>
    </source>
</evidence>
<reference evidence="2 3" key="1">
    <citation type="journal article" date="2018" name="Front. Microbiol.">
        <title>Genome Sequencing of Streptomyces atratus SCSIOZH16 and Activation Production of Nocardamine via Metabolic Engineering.</title>
        <authorList>
            <person name="Li Y."/>
            <person name="Zhang C."/>
            <person name="Liu C."/>
            <person name="Ju J."/>
            <person name="Ma J."/>
        </authorList>
    </citation>
    <scope>NUCLEOTIDE SEQUENCE [LARGE SCALE GENOMIC DNA]</scope>
    <source>
        <strain evidence="2 3">SCSIO_ZH16</strain>
    </source>
</reference>
<gene>
    <name evidence="2" type="ORF">C5746_41800</name>
</gene>
<protein>
    <recommendedName>
        <fullName evidence="1">IPT/TIG domain-containing protein</fullName>
    </recommendedName>
</protein>
<dbReference type="InterPro" id="IPR014756">
    <property type="entry name" value="Ig_E-set"/>
</dbReference>
<dbReference type="EMBL" id="CP027306">
    <property type="protein sequence ID" value="AXE82300.1"/>
    <property type="molecule type" value="Genomic_DNA"/>
</dbReference>
<dbReference type="AlphaFoldDB" id="A0A2Z5JPG4"/>
<dbReference type="GO" id="GO:0005975">
    <property type="term" value="P:carbohydrate metabolic process"/>
    <property type="evidence" value="ECO:0007669"/>
    <property type="project" value="UniProtKB-ARBA"/>
</dbReference>
<dbReference type="CDD" id="cd00102">
    <property type="entry name" value="IPT"/>
    <property type="match status" value="1"/>
</dbReference>
<dbReference type="RefSeq" id="WP_114248682.1">
    <property type="nucleotide sequence ID" value="NZ_CP027306.1"/>
</dbReference>
<dbReference type="KEGG" id="sata:C5746_41800"/>
<evidence type="ECO:0000313" key="2">
    <source>
        <dbReference type="EMBL" id="AXE82300.1"/>
    </source>
</evidence>
<proteinExistence type="predicted"/>
<sequence>MSTNTTSTDQSRSAAQLPFPFGPLLLAVLPNSGPVAGGNTVQLLGVGLSGATSVLFGTTPATIVSQDVLGLTATIVVPAKAAAGTVPVTITTGGGTSNSVSYTYVDPSTPAPPTATSITPASGPVAGGIPFVIAGTNLNGGTVTVNGVPATVLGSDPTGILLFGIIPAGTAAGNVPVVVTTAAGTATVPGGYTYI</sequence>
<evidence type="ECO:0000259" key="1">
    <source>
        <dbReference type="SMART" id="SM00429"/>
    </source>
</evidence>
<name>A0A2Z5JPG4_STRAR</name>